<feature type="chain" id="PRO_5031520938" description="NADH:ubiquinone oxidoreductase intermediate-associated protein 30 domain-containing protein" evidence="1">
    <location>
        <begin position="23"/>
        <end position="205"/>
    </location>
</feature>
<name>A0A7R9WQY3_9STRA</name>
<evidence type="ECO:0008006" key="3">
    <source>
        <dbReference type="Google" id="ProtNLM"/>
    </source>
</evidence>
<proteinExistence type="predicted"/>
<accession>A0A7R9WQY3</accession>
<sequence length="205" mass="21989">MKLCVSSAIAATLVGMFSTANADILLQDFTMGPSGWEVKTDDVIPGGSSQGGLFPAGDRTYFDGIVTYQPFIGGPGFVKIVSTKSFPDISSCAAIEVTLNSVIGYDGYYIAFGDTPPTDNMPIPFEWRAHVHVDAPGDNKYVIPFSEFSNYWDFATGKVIIPCSDDPSVCAPPSVLSNIQFLEIWAQGVEGQFVTDLFTVKALGC</sequence>
<organism evidence="2">
    <name type="scientific">Craspedostauros australis</name>
    <dbReference type="NCBI Taxonomy" id="1486917"/>
    <lineage>
        <taxon>Eukaryota</taxon>
        <taxon>Sar</taxon>
        <taxon>Stramenopiles</taxon>
        <taxon>Ochrophyta</taxon>
        <taxon>Bacillariophyta</taxon>
        <taxon>Bacillariophyceae</taxon>
        <taxon>Bacillariophycidae</taxon>
        <taxon>Naviculales</taxon>
        <taxon>Naviculaceae</taxon>
        <taxon>Craspedostauros</taxon>
    </lineage>
</organism>
<keyword evidence="1" id="KW-0732">Signal</keyword>
<reference evidence="2" key="1">
    <citation type="submission" date="2021-01" db="EMBL/GenBank/DDBJ databases">
        <authorList>
            <person name="Corre E."/>
            <person name="Pelletier E."/>
            <person name="Niang G."/>
            <person name="Scheremetjew M."/>
            <person name="Finn R."/>
            <person name="Kale V."/>
            <person name="Holt S."/>
            <person name="Cochrane G."/>
            <person name="Meng A."/>
            <person name="Brown T."/>
            <person name="Cohen L."/>
        </authorList>
    </citation>
    <scope>NUCLEOTIDE SEQUENCE</scope>
    <source>
        <strain evidence="2">CCMP3328</strain>
    </source>
</reference>
<dbReference type="AlphaFoldDB" id="A0A7R9WQY3"/>
<gene>
    <name evidence="2" type="ORF">CAUS1442_LOCUS2898</name>
</gene>
<evidence type="ECO:0000256" key="1">
    <source>
        <dbReference type="SAM" id="SignalP"/>
    </source>
</evidence>
<evidence type="ECO:0000313" key="2">
    <source>
        <dbReference type="EMBL" id="CAD8330800.1"/>
    </source>
</evidence>
<feature type="signal peptide" evidence="1">
    <location>
        <begin position="1"/>
        <end position="22"/>
    </location>
</feature>
<dbReference type="EMBL" id="HBEF01004668">
    <property type="protein sequence ID" value="CAD8330800.1"/>
    <property type="molecule type" value="Transcribed_RNA"/>
</dbReference>
<protein>
    <recommendedName>
        <fullName evidence="3">NADH:ubiquinone oxidoreductase intermediate-associated protein 30 domain-containing protein</fullName>
    </recommendedName>
</protein>